<dbReference type="InParanoid" id="A0A409XVT7"/>
<keyword evidence="3" id="KW-1185">Reference proteome</keyword>
<dbReference type="Proteomes" id="UP000283269">
    <property type="component" value="Unassembled WGS sequence"/>
</dbReference>
<evidence type="ECO:0000313" key="3">
    <source>
        <dbReference type="Proteomes" id="UP000283269"/>
    </source>
</evidence>
<comment type="caution">
    <text evidence="2">The sequence shown here is derived from an EMBL/GenBank/DDBJ whole genome shotgun (WGS) entry which is preliminary data.</text>
</comment>
<accession>A0A409XVT7</accession>
<organism evidence="2 3">
    <name type="scientific">Psilocybe cyanescens</name>
    <dbReference type="NCBI Taxonomy" id="93625"/>
    <lineage>
        <taxon>Eukaryota</taxon>
        <taxon>Fungi</taxon>
        <taxon>Dikarya</taxon>
        <taxon>Basidiomycota</taxon>
        <taxon>Agaricomycotina</taxon>
        <taxon>Agaricomycetes</taxon>
        <taxon>Agaricomycetidae</taxon>
        <taxon>Agaricales</taxon>
        <taxon>Agaricineae</taxon>
        <taxon>Strophariaceae</taxon>
        <taxon>Psilocybe</taxon>
    </lineage>
</organism>
<evidence type="ECO:0000256" key="1">
    <source>
        <dbReference type="SAM" id="MobiDB-lite"/>
    </source>
</evidence>
<evidence type="ECO:0000313" key="2">
    <source>
        <dbReference type="EMBL" id="PPQ94859.1"/>
    </source>
</evidence>
<dbReference type="AlphaFoldDB" id="A0A409XVT7"/>
<feature type="region of interest" description="Disordered" evidence="1">
    <location>
        <begin position="1"/>
        <end position="32"/>
    </location>
</feature>
<sequence length="219" mass="24266">MESSEHLSVSPRPPDPGRNPTSQEGKVYPESHTPIPMAPMVSLMSAGKTIALLESIFNTTRIIVDEDDNDGADVQTGYHILTPRIQDLQTLIYREMGRVSLHIVSNFYDLLEHYHYIISTIHSHIHSGPLSIEVINKYARDIDDFRNKFELQVSLINDDHSDGGDMFPNCNNIAISGGNFVSASVATVTYINPETSASDKLVRLAYVQIGILFGLAGHM</sequence>
<reference evidence="2 3" key="1">
    <citation type="journal article" date="2018" name="Evol. Lett.">
        <title>Horizontal gene cluster transfer increased hallucinogenic mushroom diversity.</title>
        <authorList>
            <person name="Reynolds H.T."/>
            <person name="Vijayakumar V."/>
            <person name="Gluck-Thaler E."/>
            <person name="Korotkin H.B."/>
            <person name="Matheny P.B."/>
            <person name="Slot J.C."/>
        </authorList>
    </citation>
    <scope>NUCLEOTIDE SEQUENCE [LARGE SCALE GENOMIC DNA]</scope>
    <source>
        <strain evidence="2 3">2631</strain>
    </source>
</reference>
<proteinExistence type="predicted"/>
<protein>
    <submittedName>
        <fullName evidence="2">Uncharacterized protein</fullName>
    </submittedName>
</protein>
<gene>
    <name evidence="2" type="ORF">CVT25_007231</name>
</gene>
<name>A0A409XVT7_PSICY</name>
<dbReference type="EMBL" id="NHYD01000222">
    <property type="protein sequence ID" value="PPQ94859.1"/>
    <property type="molecule type" value="Genomic_DNA"/>
</dbReference>